<dbReference type="GO" id="GO:0008704">
    <property type="term" value="F:5-carboxymethyl-2-hydroxymuconate delta-isomerase activity"/>
    <property type="evidence" value="ECO:0007669"/>
    <property type="project" value="InterPro"/>
</dbReference>
<dbReference type="InterPro" id="IPR014347">
    <property type="entry name" value="Tautomerase/MIF_sf"/>
</dbReference>
<dbReference type="SUPFAM" id="SSF55331">
    <property type="entry name" value="Tautomerase/MIF"/>
    <property type="match status" value="1"/>
</dbReference>
<dbReference type="InterPro" id="IPR004220">
    <property type="entry name" value="5-COMe_2-OHmuconate_Isoase"/>
</dbReference>
<reference evidence="1 2" key="1">
    <citation type="submission" date="2018-08" db="EMBL/GenBank/DDBJ databases">
        <title>Thalassotalea euphylliae genome.</title>
        <authorList>
            <person name="Summers S."/>
            <person name="Rice S.A."/>
            <person name="Freckelton M.L."/>
            <person name="Nedved B.T."/>
            <person name="Hadfield M.G."/>
        </authorList>
    </citation>
    <scope>NUCLEOTIDE SEQUENCE [LARGE SCALE GENOMIC DNA]</scope>
    <source>
        <strain evidence="1 2">H2</strain>
    </source>
</reference>
<accession>A0A3E0UC89</accession>
<protein>
    <submittedName>
        <fullName evidence="1">5-carboxymethyl-2-hydroxymuconate isomerase</fullName>
    </submittedName>
</protein>
<proteinExistence type="predicted"/>
<dbReference type="AlphaFoldDB" id="A0A3E0UC89"/>
<evidence type="ECO:0000313" key="1">
    <source>
        <dbReference type="EMBL" id="REL34496.1"/>
    </source>
</evidence>
<dbReference type="Gene3D" id="3.30.429.10">
    <property type="entry name" value="Macrophage Migration Inhibitory Factor"/>
    <property type="match status" value="1"/>
</dbReference>
<dbReference type="Proteomes" id="UP000256999">
    <property type="component" value="Unassembled WGS sequence"/>
</dbReference>
<dbReference type="PANTHER" id="PTHR37950">
    <property type="entry name" value="4-HYDROXYPHENYLACETATE CATABOLISM PROTEIN"/>
    <property type="match status" value="1"/>
</dbReference>
<dbReference type="OrthoDB" id="9814215at2"/>
<sequence>MPHCIIEHASTLDSNKLVSAVFQGALASNLFEPDGNDIKIRAHSFNSYQVGSNQSKKSQSDFIHITLKILSGRSEEQKQLLSTSVLNALMPLALANCEISIEVLDIDRTSYLKAKC</sequence>
<dbReference type="RefSeq" id="WP_115999173.1">
    <property type="nucleotide sequence ID" value="NZ_QUOV01000001.1"/>
</dbReference>
<comment type="caution">
    <text evidence="1">The sequence shown here is derived from an EMBL/GenBank/DDBJ whole genome shotgun (WGS) entry which is preliminary data.</text>
</comment>
<dbReference type="EMBL" id="QUOV01000001">
    <property type="protein sequence ID" value="REL34496.1"/>
    <property type="molecule type" value="Genomic_DNA"/>
</dbReference>
<dbReference type="PANTHER" id="PTHR37950:SF1">
    <property type="entry name" value="4-HYDROXYPHENYLACETATE CATABOLISM PROTEIN"/>
    <property type="match status" value="1"/>
</dbReference>
<keyword evidence="1" id="KW-0413">Isomerase</keyword>
<name>A0A3E0UC89_9GAMM</name>
<dbReference type="Pfam" id="PF02962">
    <property type="entry name" value="CHMI"/>
    <property type="match status" value="1"/>
</dbReference>
<gene>
    <name evidence="1" type="ORF">DXX92_03525</name>
</gene>
<evidence type="ECO:0000313" key="2">
    <source>
        <dbReference type="Proteomes" id="UP000256999"/>
    </source>
</evidence>
<organism evidence="1 2">
    <name type="scientific">Thalassotalea euphylliae</name>
    <dbReference type="NCBI Taxonomy" id="1655234"/>
    <lineage>
        <taxon>Bacteria</taxon>
        <taxon>Pseudomonadati</taxon>
        <taxon>Pseudomonadota</taxon>
        <taxon>Gammaproteobacteria</taxon>
        <taxon>Alteromonadales</taxon>
        <taxon>Colwelliaceae</taxon>
        <taxon>Thalassotalea</taxon>
    </lineage>
</organism>